<organism evidence="2 3">
    <name type="scientific">Candidatus Pullibacteroides excrementavium</name>
    <dbReference type="NCBI Taxonomy" id="2840905"/>
    <lineage>
        <taxon>Bacteria</taxon>
        <taxon>Pseudomonadati</taxon>
        <taxon>Bacteroidota</taxon>
        <taxon>Bacteroidia</taxon>
        <taxon>Bacteroidales</taxon>
        <taxon>Candidatus Pullibacteroides</taxon>
    </lineage>
</organism>
<dbReference type="SUPFAM" id="SSF53756">
    <property type="entry name" value="UDP-Glycosyltransferase/glycogen phosphorylase"/>
    <property type="match status" value="1"/>
</dbReference>
<dbReference type="InterPro" id="IPR001296">
    <property type="entry name" value="Glyco_trans_1"/>
</dbReference>
<dbReference type="CDD" id="cd03801">
    <property type="entry name" value="GT4_PimA-like"/>
    <property type="match status" value="1"/>
</dbReference>
<accession>A0A9D9DT11</accession>
<reference evidence="2" key="2">
    <citation type="journal article" date="2021" name="PeerJ">
        <title>Extensive microbial diversity within the chicken gut microbiome revealed by metagenomics and culture.</title>
        <authorList>
            <person name="Gilroy R."/>
            <person name="Ravi A."/>
            <person name="Getino M."/>
            <person name="Pursley I."/>
            <person name="Horton D.L."/>
            <person name="Alikhan N.F."/>
            <person name="Baker D."/>
            <person name="Gharbi K."/>
            <person name="Hall N."/>
            <person name="Watson M."/>
            <person name="Adriaenssens E.M."/>
            <person name="Foster-Nyarko E."/>
            <person name="Jarju S."/>
            <person name="Secka A."/>
            <person name="Antonio M."/>
            <person name="Oren A."/>
            <person name="Chaudhuri R.R."/>
            <person name="La Ragione R."/>
            <person name="Hildebrand F."/>
            <person name="Pallen M.J."/>
        </authorList>
    </citation>
    <scope>NUCLEOTIDE SEQUENCE</scope>
    <source>
        <strain evidence="2">2889</strain>
    </source>
</reference>
<dbReference type="PANTHER" id="PTHR45947:SF3">
    <property type="entry name" value="SULFOQUINOVOSYL TRANSFERASE SQD2"/>
    <property type="match status" value="1"/>
</dbReference>
<dbReference type="Proteomes" id="UP000823612">
    <property type="component" value="Unassembled WGS sequence"/>
</dbReference>
<evidence type="ECO:0000313" key="2">
    <source>
        <dbReference type="EMBL" id="MBO8432148.1"/>
    </source>
</evidence>
<dbReference type="Pfam" id="PF00534">
    <property type="entry name" value="Glycos_transf_1"/>
    <property type="match status" value="1"/>
</dbReference>
<dbReference type="Gene3D" id="3.40.50.2000">
    <property type="entry name" value="Glycogen Phosphorylase B"/>
    <property type="match status" value="2"/>
</dbReference>
<comment type="caution">
    <text evidence="2">The sequence shown here is derived from an EMBL/GenBank/DDBJ whole genome shotgun (WGS) entry which is preliminary data.</text>
</comment>
<name>A0A9D9DT11_9BACT</name>
<proteinExistence type="predicted"/>
<reference evidence="2" key="1">
    <citation type="submission" date="2020-10" db="EMBL/GenBank/DDBJ databases">
        <authorList>
            <person name="Gilroy R."/>
        </authorList>
    </citation>
    <scope>NUCLEOTIDE SEQUENCE</scope>
    <source>
        <strain evidence="2">2889</strain>
    </source>
</reference>
<sequence length="376" mass="42882">MKKIRVVVLYRVVQHWRCPMFQRIANLENVSLKVFYGADFKGTKVVSGEHIEGFAAQKLPTIKITKKHNGIERQMPFCPSLFFHLIRENPDVIVTEGKSNFANAMLGFIYAKLFRKKIIWWGLGKLQNEQLNTRKDQFVQWIEKRCDAHLVYSSVGKEYYKSIGIPEKKIFTAVNVVETERIKHLRQTREYAEVSATKGNNFNVLYVGAVNKKKKIEILIDAFADFSKSKSDVCLTIVGGGSYLPEIRERARQKGIENSLETPGQVIDGLYKYFATADVFVLPGLGGLAISEAMAYGLPVICSIGDGCEVDLVDQTNGFRDPKLNEKSLCQYLEVLYRDRDLLGKMKRQSLYKIENFYNVNTYIGTIENCIRSVVK</sequence>
<dbReference type="GO" id="GO:0016757">
    <property type="term" value="F:glycosyltransferase activity"/>
    <property type="evidence" value="ECO:0007669"/>
    <property type="project" value="InterPro"/>
</dbReference>
<dbReference type="InterPro" id="IPR050194">
    <property type="entry name" value="Glycosyltransferase_grp1"/>
</dbReference>
<dbReference type="EMBL" id="JADIMZ010000034">
    <property type="protein sequence ID" value="MBO8432148.1"/>
    <property type="molecule type" value="Genomic_DNA"/>
</dbReference>
<evidence type="ECO:0000313" key="3">
    <source>
        <dbReference type="Proteomes" id="UP000823612"/>
    </source>
</evidence>
<protein>
    <submittedName>
        <fullName evidence="2">Glycosyltransferase</fullName>
    </submittedName>
</protein>
<dbReference type="AlphaFoldDB" id="A0A9D9DT11"/>
<evidence type="ECO:0000259" key="1">
    <source>
        <dbReference type="Pfam" id="PF00534"/>
    </source>
</evidence>
<gene>
    <name evidence="2" type="ORF">IAB08_02485</name>
</gene>
<feature type="domain" description="Glycosyl transferase family 1" evidence="1">
    <location>
        <begin position="190"/>
        <end position="348"/>
    </location>
</feature>
<dbReference type="PANTHER" id="PTHR45947">
    <property type="entry name" value="SULFOQUINOVOSYL TRANSFERASE SQD2"/>
    <property type="match status" value="1"/>
</dbReference>